<dbReference type="AlphaFoldDB" id="A0A9P6NT70"/>
<gene>
    <name evidence="1" type="ORF">CROQUDRAFT_89638</name>
</gene>
<evidence type="ECO:0000313" key="2">
    <source>
        <dbReference type="Proteomes" id="UP000886653"/>
    </source>
</evidence>
<accession>A0A9P6NT70</accession>
<evidence type="ECO:0000313" key="1">
    <source>
        <dbReference type="EMBL" id="KAG0149060.1"/>
    </source>
</evidence>
<dbReference type="Proteomes" id="UP000886653">
    <property type="component" value="Unassembled WGS sequence"/>
</dbReference>
<protein>
    <submittedName>
        <fullName evidence="1">Uncharacterized protein</fullName>
    </submittedName>
</protein>
<sequence>MSVATNRLQHARLKSGESCSCNPMVTLSNHQFKTRGEVCKRSGSELTHSMSRSTRAAAAKHQKISSRTAFEPASLAFSCSRPVARIFATMIQDHDDFMMQVSRPIQRLLIPIKLASSEVPIPKLDSEFSSEKKPRGNYNSTLNPHLRVPNLFTRL</sequence>
<keyword evidence="2" id="KW-1185">Reference proteome</keyword>
<proteinExistence type="predicted"/>
<comment type="caution">
    <text evidence="1">The sequence shown here is derived from an EMBL/GenBank/DDBJ whole genome shotgun (WGS) entry which is preliminary data.</text>
</comment>
<organism evidence="1 2">
    <name type="scientific">Cronartium quercuum f. sp. fusiforme G11</name>
    <dbReference type="NCBI Taxonomy" id="708437"/>
    <lineage>
        <taxon>Eukaryota</taxon>
        <taxon>Fungi</taxon>
        <taxon>Dikarya</taxon>
        <taxon>Basidiomycota</taxon>
        <taxon>Pucciniomycotina</taxon>
        <taxon>Pucciniomycetes</taxon>
        <taxon>Pucciniales</taxon>
        <taxon>Coleosporiaceae</taxon>
        <taxon>Cronartium</taxon>
    </lineage>
</organism>
<reference evidence="1" key="1">
    <citation type="submission" date="2013-11" db="EMBL/GenBank/DDBJ databases">
        <title>Genome sequence of the fusiform rust pathogen reveals effectors for host alternation and coevolution with pine.</title>
        <authorList>
            <consortium name="DOE Joint Genome Institute"/>
            <person name="Smith K."/>
            <person name="Pendleton A."/>
            <person name="Kubisiak T."/>
            <person name="Anderson C."/>
            <person name="Salamov A."/>
            <person name="Aerts A."/>
            <person name="Riley R."/>
            <person name="Clum A."/>
            <person name="Lindquist E."/>
            <person name="Ence D."/>
            <person name="Campbell M."/>
            <person name="Kronenberg Z."/>
            <person name="Feau N."/>
            <person name="Dhillon B."/>
            <person name="Hamelin R."/>
            <person name="Burleigh J."/>
            <person name="Smith J."/>
            <person name="Yandell M."/>
            <person name="Nelson C."/>
            <person name="Grigoriev I."/>
            <person name="Davis J."/>
        </authorList>
    </citation>
    <scope>NUCLEOTIDE SEQUENCE</scope>
    <source>
        <strain evidence="1">G11</strain>
    </source>
</reference>
<dbReference type="EMBL" id="MU167231">
    <property type="protein sequence ID" value="KAG0149060.1"/>
    <property type="molecule type" value="Genomic_DNA"/>
</dbReference>
<name>A0A9P6NT70_9BASI</name>